<dbReference type="RefSeq" id="WP_212325162.1">
    <property type="nucleotide sequence ID" value="NZ_AP024463.1"/>
</dbReference>
<dbReference type="InterPro" id="IPR036388">
    <property type="entry name" value="WH-like_DNA-bd_sf"/>
</dbReference>
<dbReference type="PANTHER" id="PTHR43708">
    <property type="entry name" value="CONSERVED EXPRESSED OXIDOREDUCTASE (EUROFUNG)"/>
    <property type="match status" value="1"/>
</dbReference>
<dbReference type="SUPFAM" id="SSF51735">
    <property type="entry name" value="NAD(P)-binding Rossmann-fold domains"/>
    <property type="match status" value="1"/>
</dbReference>
<feature type="domain" description="Gfo/Idh/MocA-like oxidoreductase N-terminal" evidence="2">
    <location>
        <begin position="385"/>
        <end position="507"/>
    </location>
</feature>
<proteinExistence type="inferred from homology"/>
<gene>
    <name evidence="4" type="ORF">J5A65_03010</name>
</gene>
<evidence type="ECO:0000259" key="2">
    <source>
        <dbReference type="Pfam" id="PF01408"/>
    </source>
</evidence>
<dbReference type="SUPFAM" id="SSF55347">
    <property type="entry name" value="Glyceraldehyde-3-phosphate dehydrogenase-like, C-terminal domain"/>
    <property type="match status" value="1"/>
</dbReference>
<evidence type="ECO:0000313" key="4">
    <source>
        <dbReference type="EMBL" id="QUC08729.1"/>
    </source>
</evidence>
<name>A0ABX7Y697_9ACTN</name>
<keyword evidence="5" id="KW-1185">Reference proteome</keyword>
<dbReference type="InterPro" id="IPR000600">
    <property type="entry name" value="ROK"/>
</dbReference>
<dbReference type="Gene3D" id="3.40.50.720">
    <property type="entry name" value="NAD(P)-binding Rossmann-like Domain"/>
    <property type="match status" value="1"/>
</dbReference>
<evidence type="ECO:0000313" key="5">
    <source>
        <dbReference type="Proteomes" id="UP000678513"/>
    </source>
</evidence>
<protein>
    <submittedName>
        <fullName evidence="4">ROK family protein</fullName>
    </submittedName>
</protein>
<accession>A0ABX7Y697</accession>
<dbReference type="InterPro" id="IPR051317">
    <property type="entry name" value="Gfo/Idh/MocA_oxidoreduct"/>
</dbReference>
<dbReference type="InterPro" id="IPR036291">
    <property type="entry name" value="NAD(P)-bd_dom_sf"/>
</dbReference>
<dbReference type="Gene3D" id="3.30.420.40">
    <property type="match status" value="2"/>
</dbReference>
<evidence type="ECO:0000256" key="1">
    <source>
        <dbReference type="ARBA" id="ARBA00006479"/>
    </source>
</evidence>
<feature type="domain" description="GFO/IDH/MocA-like oxidoreductase" evidence="3">
    <location>
        <begin position="515"/>
        <end position="670"/>
    </location>
</feature>
<dbReference type="InterPro" id="IPR000683">
    <property type="entry name" value="Gfo/Idh/MocA-like_OxRdtase_N"/>
</dbReference>
<dbReference type="SUPFAM" id="SSF53067">
    <property type="entry name" value="Actin-like ATPase domain"/>
    <property type="match status" value="2"/>
</dbReference>
<dbReference type="PANTHER" id="PTHR43708:SF8">
    <property type="entry name" value="OXIDOREDUCTASE"/>
    <property type="match status" value="1"/>
</dbReference>
<reference evidence="4 5" key="1">
    <citation type="submission" date="2021-03" db="EMBL/GenBank/DDBJ databases">
        <title>Human Oral Microbial Genomes.</title>
        <authorList>
            <person name="Johnston C.D."/>
            <person name="Chen T."/>
            <person name="Dewhirst F.E."/>
        </authorList>
    </citation>
    <scope>NUCLEOTIDE SEQUENCE [LARGE SCALE GENOMIC DNA]</scope>
    <source>
        <strain evidence="4 5">DSMZ 100122</strain>
    </source>
</reference>
<dbReference type="EMBL" id="CP072384">
    <property type="protein sequence ID" value="QUC08729.1"/>
    <property type="molecule type" value="Genomic_DNA"/>
</dbReference>
<sequence length="774" mass="84779">MDQDANSLARAERARRLIHSLRARGEATLAQLAKDANISRPTASIIVADLETERLVIQSSTSSGAGRPAACYSFRPRHGFVVALDIQRDETSITAATISGKVIHTSITPLVQRSRQERLEELCDHVLDVVRSLEADHGKAVCGFASTTGIVDGQGVILRSYSVPQWQDLPLARELSERTGIPFRIDNDINSAAYGEFTVRVASGRISVADPLLHVQVFAGFRTGLILGGDVHHGHHWHAGEVNDSFDGELRARLDTGPDQLDWALRAATTIGAVSSVIDPTVVVISTTDLRDKASAAQVWEYLKEMRLPTAPKLTMEDDQLGGAASSVGALSLALRDAETHFLHARTGHPVAATGLDKVISTHQVFNDQRKAEAHRHAVVISEPLRIGVIGLGMRSQLVRHAESAQNKAVIVGACDPDPVAATRVQQLLGKQPEDCPVVRTVRELIETGLGAAFVTSPDDTHEAAAVELLEAGIPVYLEKPIAITIEGSASILHAARDSHTRLYVGHNMRHMSFVRQLRQLIQDDAIGEVQSIWCRHFVGNGGDYYFKDWHADRSHSNGLLLQKAAHDIDVMHWLAGSEAEDVVGMGSLMIYGKLQSRTGQGQALMQDWFSLDNWPPESLTGLNPTIDVEDLSMLMMRMRSGVLASYQQCHFSPDYWRNYTVIGSRGRLENFGDGDGGVIRLWNRRSFYNADGDEQFPIEGDRDGHDDADALTVAEFLRFVRTGAPTDTSPLSAWYAVACGVQATESLREGSLPKMVPVLPPDLVNYFRNNQRD</sequence>
<organism evidence="4 5">
    <name type="scientific">Arachnia rubra</name>
    <dbReference type="NCBI Taxonomy" id="1547448"/>
    <lineage>
        <taxon>Bacteria</taxon>
        <taxon>Bacillati</taxon>
        <taxon>Actinomycetota</taxon>
        <taxon>Actinomycetes</taxon>
        <taxon>Propionibacteriales</taxon>
        <taxon>Propionibacteriaceae</taxon>
        <taxon>Arachnia</taxon>
    </lineage>
</organism>
<dbReference type="SUPFAM" id="SSF46785">
    <property type="entry name" value="Winged helix' DNA-binding domain"/>
    <property type="match status" value="1"/>
</dbReference>
<dbReference type="Pfam" id="PF00480">
    <property type="entry name" value="ROK"/>
    <property type="match status" value="1"/>
</dbReference>
<dbReference type="InterPro" id="IPR043129">
    <property type="entry name" value="ATPase_NBD"/>
</dbReference>
<dbReference type="Gene3D" id="1.10.10.10">
    <property type="entry name" value="Winged helix-like DNA-binding domain superfamily/Winged helix DNA-binding domain"/>
    <property type="match status" value="1"/>
</dbReference>
<dbReference type="Proteomes" id="UP000678513">
    <property type="component" value="Chromosome"/>
</dbReference>
<dbReference type="CDD" id="cd23763">
    <property type="entry name" value="ASKHA_ATPase_ROK"/>
    <property type="match status" value="1"/>
</dbReference>
<dbReference type="InterPro" id="IPR055170">
    <property type="entry name" value="GFO_IDH_MocA-like_dom"/>
</dbReference>
<dbReference type="Pfam" id="PF01408">
    <property type="entry name" value="GFO_IDH_MocA"/>
    <property type="match status" value="1"/>
</dbReference>
<dbReference type="Gene3D" id="3.30.360.10">
    <property type="entry name" value="Dihydrodipicolinate Reductase, domain 2"/>
    <property type="match status" value="1"/>
</dbReference>
<evidence type="ECO:0000259" key="3">
    <source>
        <dbReference type="Pfam" id="PF22725"/>
    </source>
</evidence>
<dbReference type="Pfam" id="PF22725">
    <property type="entry name" value="GFO_IDH_MocA_C3"/>
    <property type="match status" value="1"/>
</dbReference>
<comment type="similarity">
    <text evidence="1">Belongs to the ROK (NagC/XylR) family.</text>
</comment>
<dbReference type="InterPro" id="IPR036390">
    <property type="entry name" value="WH_DNA-bd_sf"/>
</dbReference>